<sequence>MKRIDIVYGGQSYSVGGRELDDVLDEIMRGVTSGHHWMKVNDGEGMRRDAMLLITPGVQVAVIPIPGSADEPQDSSATSTT</sequence>
<dbReference type="AlphaFoldDB" id="A0A9X1LTH5"/>
<proteinExistence type="predicted"/>
<dbReference type="Proteomes" id="UP001139354">
    <property type="component" value="Unassembled WGS sequence"/>
</dbReference>
<accession>A0A9X1LTH5</accession>
<dbReference type="EMBL" id="JAGTTN010000001">
    <property type="protein sequence ID" value="MCC2031416.1"/>
    <property type="molecule type" value="Genomic_DNA"/>
</dbReference>
<reference evidence="1" key="1">
    <citation type="submission" date="2021-04" db="EMBL/GenBank/DDBJ databases">
        <title>Microbacterium tenobrionis sp. nov. and Microbacterium allomyrinae sp. nov., isolated from larvae of Tenobrio molitor and Allomyrina dichotoma, respectively.</title>
        <authorList>
            <person name="Lee S.D."/>
        </authorList>
    </citation>
    <scope>NUCLEOTIDE SEQUENCE</scope>
    <source>
        <strain evidence="1">BWT-G7</strain>
    </source>
</reference>
<evidence type="ECO:0000313" key="2">
    <source>
        <dbReference type="Proteomes" id="UP001139354"/>
    </source>
</evidence>
<organism evidence="1 2">
    <name type="scientific">Microbacterium allomyrinae</name>
    <dbReference type="NCBI Taxonomy" id="2830666"/>
    <lineage>
        <taxon>Bacteria</taxon>
        <taxon>Bacillati</taxon>
        <taxon>Actinomycetota</taxon>
        <taxon>Actinomycetes</taxon>
        <taxon>Micrococcales</taxon>
        <taxon>Microbacteriaceae</taxon>
        <taxon>Microbacterium</taxon>
    </lineage>
</organism>
<keyword evidence="2" id="KW-1185">Reference proteome</keyword>
<gene>
    <name evidence="1" type="ORF">KEC57_04380</name>
</gene>
<comment type="caution">
    <text evidence="1">The sequence shown here is derived from an EMBL/GenBank/DDBJ whole genome shotgun (WGS) entry which is preliminary data.</text>
</comment>
<evidence type="ECO:0000313" key="1">
    <source>
        <dbReference type="EMBL" id="MCC2031416.1"/>
    </source>
</evidence>
<name>A0A9X1LTH5_9MICO</name>
<protein>
    <submittedName>
        <fullName evidence="1">Uncharacterized protein</fullName>
    </submittedName>
</protein>
<dbReference type="RefSeq" id="WP_229383297.1">
    <property type="nucleotide sequence ID" value="NZ_JAGTTN010000001.1"/>
</dbReference>